<dbReference type="InterPro" id="IPR036390">
    <property type="entry name" value="WH_DNA-bd_sf"/>
</dbReference>
<reference evidence="8 9" key="1">
    <citation type="submission" date="2018-08" db="EMBL/GenBank/DDBJ databases">
        <authorList>
            <person name="Khan S.A."/>
        </authorList>
    </citation>
    <scope>NUCLEOTIDE SEQUENCE [LARGE SCALE GENOMIC DNA]</scope>
    <source>
        <strain evidence="8 9">GTF-13</strain>
    </source>
</reference>
<keyword evidence="9" id="KW-1185">Reference proteome</keyword>
<dbReference type="PROSITE" id="PS51077">
    <property type="entry name" value="HTH_ICLR"/>
    <property type="match status" value="1"/>
</dbReference>
<evidence type="ECO:0000256" key="5">
    <source>
        <dbReference type="ARBA" id="ARBA00042627"/>
    </source>
</evidence>
<evidence type="ECO:0000256" key="3">
    <source>
        <dbReference type="ARBA" id="ARBA00023163"/>
    </source>
</evidence>
<protein>
    <recommendedName>
        <fullName evidence="4">HTH-type transcriptional repressor AllR</fullName>
    </recommendedName>
    <alternativeName>
        <fullName evidence="5">Negative regulator of allantoin and glyoxylate utilization operons</fullName>
    </alternativeName>
</protein>
<dbReference type="InterPro" id="IPR036388">
    <property type="entry name" value="WH-like_DNA-bd_sf"/>
</dbReference>
<keyword evidence="1" id="KW-0805">Transcription regulation</keyword>
<dbReference type="SUPFAM" id="SSF46785">
    <property type="entry name" value="Winged helix' DNA-binding domain"/>
    <property type="match status" value="1"/>
</dbReference>
<dbReference type="InterPro" id="IPR029016">
    <property type="entry name" value="GAF-like_dom_sf"/>
</dbReference>
<dbReference type="InterPro" id="IPR005471">
    <property type="entry name" value="Tscrpt_reg_IclR_N"/>
</dbReference>
<dbReference type="InterPro" id="IPR014757">
    <property type="entry name" value="Tscrpt_reg_IclR_C"/>
</dbReference>
<evidence type="ECO:0000313" key="9">
    <source>
        <dbReference type="Proteomes" id="UP000280792"/>
    </source>
</evidence>
<dbReference type="AlphaFoldDB" id="A0A3P3VU47"/>
<organism evidence="8 9">
    <name type="scientific">Aestuariirhabdus litorea</name>
    <dbReference type="NCBI Taxonomy" id="2528527"/>
    <lineage>
        <taxon>Bacteria</taxon>
        <taxon>Pseudomonadati</taxon>
        <taxon>Pseudomonadota</taxon>
        <taxon>Gammaproteobacteria</taxon>
        <taxon>Oceanospirillales</taxon>
        <taxon>Aestuariirhabdaceae</taxon>
        <taxon>Aestuariirhabdus</taxon>
    </lineage>
</organism>
<proteinExistence type="predicted"/>
<keyword evidence="3" id="KW-0804">Transcription</keyword>
<name>A0A3P3VU47_9GAMM</name>
<dbReference type="InterPro" id="IPR050707">
    <property type="entry name" value="HTH_MetabolicPath_Reg"/>
</dbReference>
<comment type="caution">
    <text evidence="8">The sequence shown here is derived from an EMBL/GenBank/DDBJ whole genome shotgun (WGS) entry which is preliminary data.</text>
</comment>
<dbReference type="PANTHER" id="PTHR30136:SF24">
    <property type="entry name" value="HTH-TYPE TRANSCRIPTIONAL REPRESSOR ALLR"/>
    <property type="match status" value="1"/>
</dbReference>
<dbReference type="Gene3D" id="1.10.10.10">
    <property type="entry name" value="Winged helix-like DNA-binding domain superfamily/Winged helix DNA-binding domain"/>
    <property type="match status" value="1"/>
</dbReference>
<gene>
    <name evidence="8" type="ORF">D0544_04020</name>
</gene>
<feature type="domain" description="IclR-ED" evidence="7">
    <location>
        <begin position="83"/>
        <end position="266"/>
    </location>
</feature>
<dbReference type="Proteomes" id="UP000280792">
    <property type="component" value="Unassembled WGS sequence"/>
</dbReference>
<dbReference type="GO" id="GO:0045892">
    <property type="term" value="P:negative regulation of DNA-templated transcription"/>
    <property type="evidence" value="ECO:0007669"/>
    <property type="project" value="TreeGrafter"/>
</dbReference>
<dbReference type="GO" id="GO:0003677">
    <property type="term" value="F:DNA binding"/>
    <property type="evidence" value="ECO:0007669"/>
    <property type="project" value="UniProtKB-KW"/>
</dbReference>
<dbReference type="GO" id="GO:0003700">
    <property type="term" value="F:DNA-binding transcription factor activity"/>
    <property type="evidence" value="ECO:0007669"/>
    <property type="project" value="TreeGrafter"/>
</dbReference>
<feature type="domain" description="HTH iclR-type" evidence="6">
    <location>
        <begin position="20"/>
        <end position="82"/>
    </location>
</feature>
<dbReference type="EMBL" id="QWEZ01000001">
    <property type="protein sequence ID" value="RRJ84283.1"/>
    <property type="molecule type" value="Genomic_DNA"/>
</dbReference>
<evidence type="ECO:0000256" key="2">
    <source>
        <dbReference type="ARBA" id="ARBA00023125"/>
    </source>
</evidence>
<dbReference type="Gene3D" id="3.30.450.40">
    <property type="match status" value="1"/>
</dbReference>
<evidence type="ECO:0000256" key="4">
    <source>
        <dbReference type="ARBA" id="ARBA00040379"/>
    </source>
</evidence>
<evidence type="ECO:0000259" key="6">
    <source>
        <dbReference type="PROSITE" id="PS51077"/>
    </source>
</evidence>
<evidence type="ECO:0000313" key="8">
    <source>
        <dbReference type="EMBL" id="RRJ84283.1"/>
    </source>
</evidence>
<dbReference type="Pfam" id="PF01614">
    <property type="entry name" value="IclR_C"/>
    <property type="match status" value="1"/>
</dbReference>
<reference evidence="8 9" key="2">
    <citation type="submission" date="2018-12" db="EMBL/GenBank/DDBJ databases">
        <title>Simiduia agarivorans gen. nov., sp. nov., a marine, agarolytic bacterium isolated from shallow coastal water from Keelung, Taiwan.</title>
        <authorList>
            <person name="Shieh W.Y."/>
        </authorList>
    </citation>
    <scope>NUCLEOTIDE SEQUENCE [LARGE SCALE GENOMIC DNA]</scope>
    <source>
        <strain evidence="8 9">GTF-13</strain>
    </source>
</reference>
<dbReference type="SMART" id="SM00346">
    <property type="entry name" value="HTH_ICLR"/>
    <property type="match status" value="1"/>
</dbReference>
<dbReference type="PANTHER" id="PTHR30136">
    <property type="entry name" value="HELIX-TURN-HELIX TRANSCRIPTIONAL REGULATOR, ICLR FAMILY"/>
    <property type="match status" value="1"/>
</dbReference>
<keyword evidence="2" id="KW-0238">DNA-binding</keyword>
<dbReference type="Pfam" id="PF09339">
    <property type="entry name" value="HTH_IclR"/>
    <property type="match status" value="1"/>
</dbReference>
<evidence type="ECO:0000259" key="7">
    <source>
        <dbReference type="PROSITE" id="PS51078"/>
    </source>
</evidence>
<dbReference type="SUPFAM" id="SSF55781">
    <property type="entry name" value="GAF domain-like"/>
    <property type="match status" value="1"/>
</dbReference>
<accession>A0A3P3VU47</accession>
<dbReference type="PROSITE" id="PS51078">
    <property type="entry name" value="ICLR_ED"/>
    <property type="match status" value="1"/>
</dbReference>
<sequence length="272" mass="29541">MPVVEHRKVVAGKRGKSGQVQSLSRAFQLLMRLSEDEMGFTLSELASLEQLPPSTVHRLLNSMRQLGFTELDESRGRWSVGINAFRCGNAYLKKRDFIAQSRAVMKRLVEQTGETSNLGVLRDAEVVFVGQVECQAVMRMVVRVGSSGPIHASGVGKALLSALPMTEALKLLGRSGMTALTPRTLTTQAAFSEELRAIRLRGYSIDDEEQNEGLRCIAANVYDEFGMALAAVSISGPTVRVQQQRVAELGAQVVAAADEITHLIGGCRPEGQ</sequence>
<evidence type="ECO:0000256" key="1">
    <source>
        <dbReference type="ARBA" id="ARBA00023015"/>
    </source>
</evidence>